<reference evidence="3" key="2">
    <citation type="submission" date="2020-09" db="EMBL/GenBank/DDBJ databases">
        <authorList>
            <person name="Sun Q."/>
            <person name="Ohkuma M."/>
        </authorList>
    </citation>
    <scope>NUCLEOTIDE SEQUENCE</scope>
    <source>
        <strain evidence="3">JCM 3091</strain>
    </source>
</reference>
<feature type="compositionally biased region" description="Gly residues" evidence="1">
    <location>
        <begin position="255"/>
        <end position="267"/>
    </location>
</feature>
<feature type="region of interest" description="Disordered" evidence="1">
    <location>
        <begin position="26"/>
        <end position="94"/>
    </location>
</feature>
<evidence type="ECO:0000313" key="4">
    <source>
        <dbReference type="Proteomes" id="UP000662200"/>
    </source>
</evidence>
<dbReference type="Pfam" id="PF03640">
    <property type="entry name" value="Lipoprotein_15"/>
    <property type="match status" value="2"/>
</dbReference>
<feature type="compositionally biased region" description="Gly residues" evidence="1">
    <location>
        <begin position="235"/>
        <end position="247"/>
    </location>
</feature>
<protein>
    <recommendedName>
        <fullName evidence="5">Lipoprotein with Yx(FWY)xxD motif</fullName>
    </recommendedName>
</protein>
<feature type="compositionally biased region" description="Low complexity" evidence="1">
    <location>
        <begin position="33"/>
        <end position="53"/>
    </location>
</feature>
<feature type="chain" id="PRO_5035324611" description="Lipoprotein with Yx(FWY)xxD motif" evidence="2">
    <location>
        <begin position="27"/>
        <end position="267"/>
    </location>
</feature>
<dbReference type="PROSITE" id="PS51257">
    <property type="entry name" value="PROKAR_LIPOPROTEIN"/>
    <property type="match status" value="1"/>
</dbReference>
<evidence type="ECO:0008006" key="5">
    <source>
        <dbReference type="Google" id="ProtNLM"/>
    </source>
</evidence>
<keyword evidence="2" id="KW-0732">Signal</keyword>
<feature type="compositionally biased region" description="Acidic residues" evidence="1">
    <location>
        <begin position="54"/>
        <end position="64"/>
    </location>
</feature>
<dbReference type="PANTHER" id="PTHR39335:SF1">
    <property type="entry name" value="BLL4220 PROTEIN"/>
    <property type="match status" value="1"/>
</dbReference>
<proteinExistence type="predicted"/>
<dbReference type="AlphaFoldDB" id="A0A8J3FH28"/>
<sequence length="267" mass="27008">MKVKTRNAIAGSALAVIAALSMSACAPVGGDGVNQQPVANQAAAPDGSGAADSGADEDATDEGDSAGGDTGDSGDAGDAGDSGGDADNRNGESQDLTERLIAKSVKQMGEVVTDEKGWVMYRFDKDTPDPAKSNCNGDCEKVWPPAYTDGNPKLQGIDAEKVGSVTRADGTKQITLNGWPLYRYIGDKEPGQWKGQGVGGVWFVVAPDGKKNTSCMPEGTPSAVPPPGNDKGGNNDKGGGGQYGNGGNKKNDKSGGYGDSGGGGDYN</sequence>
<dbReference type="GO" id="GO:0043448">
    <property type="term" value="P:alkane catabolic process"/>
    <property type="evidence" value="ECO:0007669"/>
    <property type="project" value="TreeGrafter"/>
</dbReference>
<accession>A0A8J3FH28</accession>
<organism evidence="3 4">
    <name type="scientific">Pilimelia terevasa</name>
    <dbReference type="NCBI Taxonomy" id="53372"/>
    <lineage>
        <taxon>Bacteria</taxon>
        <taxon>Bacillati</taxon>
        <taxon>Actinomycetota</taxon>
        <taxon>Actinomycetes</taxon>
        <taxon>Micromonosporales</taxon>
        <taxon>Micromonosporaceae</taxon>
        <taxon>Pilimelia</taxon>
    </lineage>
</organism>
<evidence type="ECO:0000313" key="3">
    <source>
        <dbReference type="EMBL" id="GGK27218.1"/>
    </source>
</evidence>
<feature type="region of interest" description="Disordered" evidence="1">
    <location>
        <begin position="209"/>
        <end position="267"/>
    </location>
</feature>
<dbReference type="RefSeq" id="WP_229789499.1">
    <property type="nucleotide sequence ID" value="NZ_BMQC01000006.1"/>
</dbReference>
<dbReference type="PANTHER" id="PTHR39335">
    <property type="entry name" value="BLL4220 PROTEIN"/>
    <property type="match status" value="1"/>
</dbReference>
<feature type="signal peptide" evidence="2">
    <location>
        <begin position="1"/>
        <end position="26"/>
    </location>
</feature>
<comment type="caution">
    <text evidence="3">The sequence shown here is derived from an EMBL/GenBank/DDBJ whole genome shotgun (WGS) entry which is preliminary data.</text>
</comment>
<name>A0A8J3FH28_9ACTN</name>
<reference evidence="3" key="1">
    <citation type="journal article" date="2014" name="Int. J. Syst. Evol. Microbiol.">
        <title>Complete genome sequence of Corynebacterium casei LMG S-19264T (=DSM 44701T), isolated from a smear-ripened cheese.</title>
        <authorList>
            <consortium name="US DOE Joint Genome Institute (JGI-PGF)"/>
            <person name="Walter F."/>
            <person name="Albersmeier A."/>
            <person name="Kalinowski J."/>
            <person name="Ruckert C."/>
        </authorList>
    </citation>
    <scope>NUCLEOTIDE SEQUENCE</scope>
    <source>
        <strain evidence="3">JCM 3091</strain>
    </source>
</reference>
<evidence type="ECO:0000256" key="2">
    <source>
        <dbReference type="SAM" id="SignalP"/>
    </source>
</evidence>
<gene>
    <name evidence="3" type="ORF">GCM10010124_19810</name>
</gene>
<evidence type="ECO:0000256" key="1">
    <source>
        <dbReference type="SAM" id="MobiDB-lite"/>
    </source>
</evidence>
<dbReference type="InterPro" id="IPR005297">
    <property type="entry name" value="Lipoprotein_repeat"/>
</dbReference>
<dbReference type="Proteomes" id="UP000662200">
    <property type="component" value="Unassembled WGS sequence"/>
</dbReference>
<dbReference type="EMBL" id="BMQC01000006">
    <property type="protein sequence ID" value="GGK27218.1"/>
    <property type="molecule type" value="Genomic_DNA"/>
</dbReference>
<keyword evidence="4" id="KW-1185">Reference proteome</keyword>